<accession>F4XNX3</accession>
<sequence length="92" mass="10360">MDKFYNAESTMESIKVISHVGSDGILHLDVPVGITNEELEVMVVFNPLKSSLKLETPQGWMPGFFEEVIGGWAGEPLERGKQEEFETRESLF</sequence>
<gene>
    <name evidence="1" type="ORF">LYNGBM3L_26030</name>
</gene>
<evidence type="ECO:0000313" key="1">
    <source>
        <dbReference type="EMBL" id="EGJ33744.1"/>
    </source>
</evidence>
<proteinExistence type="predicted"/>
<evidence type="ECO:0000313" key="2">
    <source>
        <dbReference type="Proteomes" id="UP000003959"/>
    </source>
</evidence>
<dbReference type="Proteomes" id="UP000003959">
    <property type="component" value="Unassembled WGS sequence"/>
</dbReference>
<keyword evidence="2" id="KW-1185">Reference proteome</keyword>
<name>F4XNX3_9CYAN</name>
<organism evidence="1 2">
    <name type="scientific">Moorena producens 3L</name>
    <dbReference type="NCBI Taxonomy" id="489825"/>
    <lineage>
        <taxon>Bacteria</taxon>
        <taxon>Bacillati</taxon>
        <taxon>Cyanobacteriota</taxon>
        <taxon>Cyanophyceae</taxon>
        <taxon>Coleofasciculales</taxon>
        <taxon>Coleofasciculaceae</taxon>
        <taxon>Moorena</taxon>
    </lineage>
</organism>
<protein>
    <submittedName>
        <fullName evidence="1">Uncharacterized protein</fullName>
    </submittedName>
</protein>
<dbReference type="eggNOG" id="ENOG503390V">
    <property type="taxonomic scope" value="Bacteria"/>
</dbReference>
<dbReference type="AlphaFoldDB" id="F4XNX3"/>
<dbReference type="EMBL" id="GL890841">
    <property type="protein sequence ID" value="EGJ33744.1"/>
    <property type="molecule type" value="Genomic_DNA"/>
</dbReference>
<dbReference type="HOGENOM" id="CLU_179781_0_1_3"/>
<reference evidence="2" key="1">
    <citation type="journal article" date="2011" name="Proc. Natl. Acad. Sci. U.S.A.">
        <title>Genomic insights into the physiology and ecology of the marine filamentous cyanobacterium Lyngbya majuscula.</title>
        <authorList>
            <person name="Jones A.C."/>
            <person name="Monroe E.A."/>
            <person name="Podell S."/>
            <person name="Hess W.R."/>
            <person name="Klages S."/>
            <person name="Esquenazi E."/>
            <person name="Niessen S."/>
            <person name="Hoover H."/>
            <person name="Rothmann M."/>
            <person name="Lasken R.S."/>
            <person name="Yates J.R.III."/>
            <person name="Reinhardt R."/>
            <person name="Kube M."/>
            <person name="Burkart M.D."/>
            <person name="Allen E.E."/>
            <person name="Dorrestein P.C."/>
            <person name="Gerwick W.H."/>
            <person name="Gerwick L."/>
        </authorList>
    </citation>
    <scope>NUCLEOTIDE SEQUENCE [LARGE SCALE GENOMIC DNA]</scope>
    <source>
        <strain evidence="2">3L</strain>
    </source>
</reference>